<reference evidence="1 2" key="1">
    <citation type="submission" date="2019-03" db="EMBL/GenBank/DDBJ databases">
        <title>Genomic Encyclopedia of Archaeal and Bacterial Type Strains, Phase II (KMG-II): from individual species to whole genera.</title>
        <authorList>
            <person name="Goeker M."/>
        </authorList>
    </citation>
    <scope>NUCLEOTIDE SEQUENCE [LARGE SCALE GENOMIC DNA]</scope>
    <source>
        <strain evidence="1 2">DSM 19035</strain>
    </source>
</reference>
<dbReference type="RefSeq" id="WP_133574968.1">
    <property type="nucleotide sequence ID" value="NZ_SNYC01000003.1"/>
</dbReference>
<evidence type="ECO:0000313" key="1">
    <source>
        <dbReference type="EMBL" id="TDQ11936.1"/>
    </source>
</evidence>
<comment type="caution">
    <text evidence="1">The sequence shown here is derived from an EMBL/GenBank/DDBJ whole genome shotgun (WGS) entry which is preliminary data.</text>
</comment>
<proteinExistence type="predicted"/>
<gene>
    <name evidence="1" type="ORF">ATK78_1066</name>
</gene>
<protein>
    <submittedName>
        <fullName evidence="1">Uncharacterized protein</fullName>
    </submittedName>
</protein>
<dbReference type="Proteomes" id="UP000295620">
    <property type="component" value="Unassembled WGS sequence"/>
</dbReference>
<accession>A0A4R6SZP3</accession>
<organism evidence="1 2">
    <name type="scientific">Pedobacter metabolipauper</name>
    <dbReference type="NCBI Taxonomy" id="425513"/>
    <lineage>
        <taxon>Bacteria</taxon>
        <taxon>Pseudomonadati</taxon>
        <taxon>Bacteroidota</taxon>
        <taxon>Sphingobacteriia</taxon>
        <taxon>Sphingobacteriales</taxon>
        <taxon>Sphingobacteriaceae</taxon>
        <taxon>Pedobacter</taxon>
    </lineage>
</organism>
<dbReference type="EMBL" id="SNYC01000003">
    <property type="protein sequence ID" value="TDQ11936.1"/>
    <property type="molecule type" value="Genomic_DNA"/>
</dbReference>
<dbReference type="AlphaFoldDB" id="A0A4R6SZP3"/>
<dbReference type="OrthoDB" id="770162at2"/>
<name>A0A4R6SZP3_9SPHI</name>
<evidence type="ECO:0000313" key="2">
    <source>
        <dbReference type="Proteomes" id="UP000295620"/>
    </source>
</evidence>
<keyword evidence="2" id="KW-1185">Reference proteome</keyword>
<sequence>MILKQIEFGPNYFFIRLLVLYMDPFNIIIEEQGRKIDLNIHPQEAGSYKIVYHGGLVGEIFMGAAGENWEAVSIEDLDPGTHPMYEYQDPLDDIRFILKEPVVQKIGDQISRSYS</sequence>